<sequence length="190" mass="21389">MNSFNSKLHNTIPFHRKPHTISKKHGRRGRSITRAQTHTTPSSNNTPHIRTVTPDCTTNNALRVSALLGNCGTAGGTSRRRRAAEGLARGASAVGKYVRKYGQKGHKKQKKLGEKEREQDEAARTHQYEQPAKRQMFGRASWKFVASKMSSRTIPSQFERPCGPVSRRRRDSFQVTTELSTTCFSRILLV</sequence>
<gene>
    <name evidence="2" type="ORF">HYPSUDRAFT_865804</name>
</gene>
<feature type="compositionally biased region" description="Basic residues" evidence="1">
    <location>
        <begin position="14"/>
        <end position="31"/>
    </location>
</feature>
<protein>
    <submittedName>
        <fullName evidence="2">Uncharacterized protein</fullName>
    </submittedName>
</protein>
<evidence type="ECO:0000313" key="3">
    <source>
        <dbReference type="Proteomes" id="UP000054270"/>
    </source>
</evidence>
<dbReference type="EMBL" id="KN817523">
    <property type="protein sequence ID" value="KJA27622.1"/>
    <property type="molecule type" value="Genomic_DNA"/>
</dbReference>
<proteinExistence type="predicted"/>
<feature type="compositionally biased region" description="Basic and acidic residues" evidence="1">
    <location>
        <begin position="111"/>
        <end position="127"/>
    </location>
</feature>
<organism evidence="2 3">
    <name type="scientific">Hypholoma sublateritium (strain FD-334 SS-4)</name>
    <dbReference type="NCBI Taxonomy" id="945553"/>
    <lineage>
        <taxon>Eukaryota</taxon>
        <taxon>Fungi</taxon>
        <taxon>Dikarya</taxon>
        <taxon>Basidiomycota</taxon>
        <taxon>Agaricomycotina</taxon>
        <taxon>Agaricomycetes</taxon>
        <taxon>Agaricomycetidae</taxon>
        <taxon>Agaricales</taxon>
        <taxon>Agaricineae</taxon>
        <taxon>Strophariaceae</taxon>
        <taxon>Hypholoma</taxon>
    </lineage>
</organism>
<accession>A0A0D2LJ17</accession>
<dbReference type="Proteomes" id="UP000054270">
    <property type="component" value="Unassembled WGS sequence"/>
</dbReference>
<feature type="compositionally biased region" description="Polar residues" evidence="1">
    <location>
        <begin position="33"/>
        <end position="51"/>
    </location>
</feature>
<name>A0A0D2LJ17_HYPSF</name>
<evidence type="ECO:0000256" key="1">
    <source>
        <dbReference type="SAM" id="MobiDB-lite"/>
    </source>
</evidence>
<evidence type="ECO:0000313" key="2">
    <source>
        <dbReference type="EMBL" id="KJA27622.1"/>
    </source>
</evidence>
<feature type="region of interest" description="Disordered" evidence="1">
    <location>
        <begin position="1"/>
        <end position="51"/>
    </location>
</feature>
<dbReference type="AlphaFoldDB" id="A0A0D2LJ17"/>
<keyword evidence="3" id="KW-1185">Reference proteome</keyword>
<reference evidence="3" key="1">
    <citation type="submission" date="2014-04" db="EMBL/GenBank/DDBJ databases">
        <title>Evolutionary Origins and Diversification of the Mycorrhizal Mutualists.</title>
        <authorList>
            <consortium name="DOE Joint Genome Institute"/>
            <consortium name="Mycorrhizal Genomics Consortium"/>
            <person name="Kohler A."/>
            <person name="Kuo A."/>
            <person name="Nagy L.G."/>
            <person name="Floudas D."/>
            <person name="Copeland A."/>
            <person name="Barry K.W."/>
            <person name="Cichocki N."/>
            <person name="Veneault-Fourrey C."/>
            <person name="LaButti K."/>
            <person name="Lindquist E.A."/>
            <person name="Lipzen A."/>
            <person name="Lundell T."/>
            <person name="Morin E."/>
            <person name="Murat C."/>
            <person name="Riley R."/>
            <person name="Ohm R."/>
            <person name="Sun H."/>
            <person name="Tunlid A."/>
            <person name="Henrissat B."/>
            <person name="Grigoriev I.V."/>
            <person name="Hibbett D.S."/>
            <person name="Martin F."/>
        </authorList>
    </citation>
    <scope>NUCLEOTIDE SEQUENCE [LARGE SCALE GENOMIC DNA]</scope>
    <source>
        <strain evidence="3">FD-334 SS-4</strain>
    </source>
</reference>
<feature type="region of interest" description="Disordered" evidence="1">
    <location>
        <begin position="102"/>
        <end position="130"/>
    </location>
</feature>